<evidence type="ECO:0000256" key="11">
    <source>
        <dbReference type="ARBA" id="ARBA00023014"/>
    </source>
</evidence>
<evidence type="ECO:0000313" key="16">
    <source>
        <dbReference type="EMBL" id="TWT47738.1"/>
    </source>
</evidence>
<dbReference type="InterPro" id="IPR003651">
    <property type="entry name" value="Endonuclease3_FeS-loop_motif"/>
</dbReference>
<comment type="function">
    <text evidence="2">Adenine glycosylase active on G-A mispairs. MutY also corrects error-prone DNA synthesis past GO lesions which are due to the oxidatively damaged form of guanine: 7,8-dihydro-8-oxoguanine (8-oxo-dGTP).</text>
</comment>
<dbReference type="CDD" id="cd00056">
    <property type="entry name" value="ENDO3c"/>
    <property type="match status" value="1"/>
</dbReference>
<dbReference type="PANTHER" id="PTHR42944:SF1">
    <property type="entry name" value="ADENINE DNA GLYCOSYLASE"/>
    <property type="match status" value="1"/>
</dbReference>
<dbReference type="OrthoDB" id="9802365at2"/>
<dbReference type="SUPFAM" id="SSF55811">
    <property type="entry name" value="Nudix"/>
    <property type="match status" value="1"/>
</dbReference>
<dbReference type="GO" id="GO:0000701">
    <property type="term" value="F:purine-specific mismatch base pair DNA N-glycosylase activity"/>
    <property type="evidence" value="ECO:0007669"/>
    <property type="project" value="UniProtKB-EC"/>
</dbReference>
<dbReference type="InterPro" id="IPR000445">
    <property type="entry name" value="HhH_motif"/>
</dbReference>
<keyword evidence="17" id="KW-1185">Reference proteome</keyword>
<dbReference type="InterPro" id="IPR044298">
    <property type="entry name" value="MIG/MutY"/>
</dbReference>
<dbReference type="PROSITE" id="PS01155">
    <property type="entry name" value="ENDONUCLEASE_III_2"/>
    <property type="match status" value="1"/>
</dbReference>
<dbReference type="InterPro" id="IPR023170">
    <property type="entry name" value="HhH_base_excis_C"/>
</dbReference>
<keyword evidence="6" id="KW-0004">4Fe-4S</keyword>
<evidence type="ECO:0000256" key="1">
    <source>
        <dbReference type="ARBA" id="ARBA00000843"/>
    </source>
</evidence>
<organism evidence="16 17">
    <name type="scientific">Botrimarina hoheduenensis</name>
    <dbReference type="NCBI Taxonomy" id="2528000"/>
    <lineage>
        <taxon>Bacteria</taxon>
        <taxon>Pseudomonadati</taxon>
        <taxon>Planctomycetota</taxon>
        <taxon>Planctomycetia</taxon>
        <taxon>Pirellulales</taxon>
        <taxon>Lacipirellulaceae</taxon>
        <taxon>Botrimarina</taxon>
    </lineage>
</organism>
<proteinExistence type="inferred from homology"/>
<keyword evidence="12" id="KW-0234">DNA repair</keyword>
<evidence type="ECO:0000256" key="2">
    <source>
        <dbReference type="ARBA" id="ARBA00002933"/>
    </source>
</evidence>
<accession>A0A5C5WA34</accession>
<dbReference type="GO" id="GO:0006284">
    <property type="term" value="P:base-excision repair"/>
    <property type="evidence" value="ECO:0007669"/>
    <property type="project" value="UniProtKB-UniRule"/>
</dbReference>
<keyword evidence="7" id="KW-0479">Metal-binding</keyword>
<evidence type="ECO:0000256" key="14">
    <source>
        <dbReference type="RuleBase" id="RU365096"/>
    </source>
</evidence>
<comment type="caution">
    <text evidence="16">The sequence shown here is derived from an EMBL/GenBank/DDBJ whole genome shotgun (WGS) entry which is preliminary data.</text>
</comment>
<dbReference type="GO" id="GO:0006298">
    <property type="term" value="P:mismatch repair"/>
    <property type="evidence" value="ECO:0007669"/>
    <property type="project" value="TreeGrafter"/>
</dbReference>
<evidence type="ECO:0000256" key="12">
    <source>
        <dbReference type="ARBA" id="ARBA00023204"/>
    </source>
</evidence>
<feature type="domain" description="HhH-GPD" evidence="15">
    <location>
        <begin position="55"/>
        <end position="206"/>
    </location>
</feature>
<keyword evidence="13 14" id="KW-0326">Glycosidase</keyword>
<dbReference type="PROSITE" id="PS00764">
    <property type="entry name" value="ENDONUCLEASE_III_1"/>
    <property type="match status" value="1"/>
</dbReference>
<dbReference type="InterPro" id="IPR004036">
    <property type="entry name" value="Endonuclease-III-like_CS2"/>
</dbReference>
<dbReference type="InterPro" id="IPR011257">
    <property type="entry name" value="DNA_glycosylase"/>
</dbReference>
<dbReference type="SUPFAM" id="SSF48150">
    <property type="entry name" value="DNA-glycosylase"/>
    <property type="match status" value="1"/>
</dbReference>
<comment type="similarity">
    <text evidence="3 14">Belongs to the Nth/MutY family.</text>
</comment>
<dbReference type="CDD" id="cd03431">
    <property type="entry name" value="NUDIX_DNA_Glycosylase_C-MutY"/>
    <property type="match status" value="1"/>
</dbReference>
<keyword evidence="10 14" id="KW-0408">Iron</keyword>
<dbReference type="SMART" id="SM00478">
    <property type="entry name" value="ENDO3c"/>
    <property type="match status" value="1"/>
</dbReference>
<name>A0A5C5WA34_9BACT</name>
<evidence type="ECO:0000256" key="8">
    <source>
        <dbReference type="ARBA" id="ARBA00022763"/>
    </source>
</evidence>
<dbReference type="SMART" id="SM00525">
    <property type="entry name" value="FES"/>
    <property type="match status" value="1"/>
</dbReference>
<evidence type="ECO:0000256" key="4">
    <source>
        <dbReference type="ARBA" id="ARBA00012045"/>
    </source>
</evidence>
<dbReference type="Gene3D" id="1.10.340.30">
    <property type="entry name" value="Hypothetical protein, domain 2"/>
    <property type="match status" value="1"/>
</dbReference>
<dbReference type="NCBIfam" id="TIGR01084">
    <property type="entry name" value="mutY"/>
    <property type="match status" value="1"/>
</dbReference>
<evidence type="ECO:0000256" key="13">
    <source>
        <dbReference type="ARBA" id="ARBA00023295"/>
    </source>
</evidence>
<gene>
    <name evidence="16" type="primary">mutY</name>
    <name evidence="16" type="ORF">Pla111_13580</name>
</gene>
<dbReference type="GO" id="GO:0034039">
    <property type="term" value="F:8-oxo-7,8-dihydroguanine DNA N-glycosylase activity"/>
    <property type="evidence" value="ECO:0007669"/>
    <property type="project" value="TreeGrafter"/>
</dbReference>
<protein>
    <recommendedName>
        <fullName evidence="5 14">Adenine DNA glycosylase</fullName>
        <ecNumber evidence="4 14">3.2.2.31</ecNumber>
    </recommendedName>
</protein>
<dbReference type="Gene3D" id="1.10.1670.10">
    <property type="entry name" value="Helix-hairpin-Helix base-excision DNA repair enzymes (C-terminal)"/>
    <property type="match status" value="1"/>
</dbReference>
<dbReference type="AlphaFoldDB" id="A0A5C5WA34"/>
<dbReference type="EMBL" id="SJPH01000002">
    <property type="protein sequence ID" value="TWT47738.1"/>
    <property type="molecule type" value="Genomic_DNA"/>
</dbReference>
<dbReference type="FunFam" id="1.10.340.30:FF:000002">
    <property type="entry name" value="Adenine DNA glycosylase"/>
    <property type="match status" value="1"/>
</dbReference>
<dbReference type="RefSeq" id="WP_146572555.1">
    <property type="nucleotide sequence ID" value="NZ_SJPH01000002.1"/>
</dbReference>
<keyword evidence="8 14" id="KW-0227">DNA damage</keyword>
<comment type="cofactor">
    <cofactor evidence="14">
        <name>[4Fe-4S] cluster</name>
        <dbReference type="ChEBI" id="CHEBI:49883"/>
    </cofactor>
    <text evidence="14">Binds 1 [4Fe-4S] cluster.</text>
</comment>
<reference evidence="16 17" key="1">
    <citation type="submission" date="2019-02" db="EMBL/GenBank/DDBJ databases">
        <title>Deep-cultivation of Planctomycetes and their phenomic and genomic characterization uncovers novel biology.</title>
        <authorList>
            <person name="Wiegand S."/>
            <person name="Jogler M."/>
            <person name="Boedeker C."/>
            <person name="Pinto D."/>
            <person name="Vollmers J."/>
            <person name="Rivas-Marin E."/>
            <person name="Kohn T."/>
            <person name="Peeters S.H."/>
            <person name="Heuer A."/>
            <person name="Rast P."/>
            <person name="Oberbeckmann S."/>
            <person name="Bunk B."/>
            <person name="Jeske O."/>
            <person name="Meyerdierks A."/>
            <person name="Storesund J.E."/>
            <person name="Kallscheuer N."/>
            <person name="Luecker S."/>
            <person name="Lage O.M."/>
            <person name="Pohl T."/>
            <person name="Merkel B.J."/>
            <person name="Hornburger P."/>
            <person name="Mueller R.-W."/>
            <person name="Bruemmer F."/>
            <person name="Labrenz M."/>
            <person name="Spormann A.M."/>
            <person name="Op Den Camp H."/>
            <person name="Overmann J."/>
            <person name="Amann R."/>
            <person name="Jetten M.S.M."/>
            <person name="Mascher T."/>
            <person name="Medema M.H."/>
            <person name="Devos D.P."/>
            <person name="Kaster A.-K."/>
            <person name="Ovreas L."/>
            <person name="Rohde M."/>
            <person name="Galperin M.Y."/>
            <person name="Jogler C."/>
        </authorList>
    </citation>
    <scope>NUCLEOTIDE SEQUENCE [LARGE SCALE GENOMIC DNA]</scope>
    <source>
        <strain evidence="16 17">Pla111</strain>
    </source>
</reference>
<dbReference type="EC" id="3.2.2.31" evidence="4 14"/>
<dbReference type="Pfam" id="PF00633">
    <property type="entry name" value="HHH"/>
    <property type="match status" value="1"/>
</dbReference>
<evidence type="ECO:0000259" key="15">
    <source>
        <dbReference type="SMART" id="SM00478"/>
    </source>
</evidence>
<dbReference type="InterPro" id="IPR005760">
    <property type="entry name" value="A/G_AdeGlyc_MutY"/>
</dbReference>
<keyword evidence="11" id="KW-0411">Iron-sulfur</keyword>
<evidence type="ECO:0000256" key="6">
    <source>
        <dbReference type="ARBA" id="ARBA00022485"/>
    </source>
</evidence>
<evidence type="ECO:0000256" key="3">
    <source>
        <dbReference type="ARBA" id="ARBA00008343"/>
    </source>
</evidence>
<dbReference type="InterPro" id="IPR029119">
    <property type="entry name" value="MutY_C"/>
</dbReference>
<dbReference type="PANTHER" id="PTHR42944">
    <property type="entry name" value="ADENINE DNA GLYCOSYLASE"/>
    <property type="match status" value="1"/>
</dbReference>
<dbReference type="GO" id="GO:0032357">
    <property type="term" value="F:oxidized purine DNA binding"/>
    <property type="evidence" value="ECO:0007669"/>
    <property type="project" value="TreeGrafter"/>
</dbReference>
<dbReference type="GO" id="GO:0046872">
    <property type="term" value="F:metal ion binding"/>
    <property type="evidence" value="ECO:0007669"/>
    <property type="project" value="UniProtKB-UniRule"/>
</dbReference>
<evidence type="ECO:0000256" key="10">
    <source>
        <dbReference type="ARBA" id="ARBA00023004"/>
    </source>
</evidence>
<dbReference type="InterPro" id="IPR003265">
    <property type="entry name" value="HhH-GPD_domain"/>
</dbReference>
<dbReference type="Proteomes" id="UP000318995">
    <property type="component" value="Unassembled WGS sequence"/>
</dbReference>
<evidence type="ECO:0000256" key="7">
    <source>
        <dbReference type="ARBA" id="ARBA00022723"/>
    </source>
</evidence>
<sequence length="371" mass="41701">MTRPAGKPLTADKPRPAAWKDRFRKRLLAWYATHRRDLPWRQDGDPYRVWVSEVMLQQTQVETVRAYFERFMTAFPTVEHLAAADEQQVLRLWEGLGYYRRARSLHAAARRVTEEHAGVFPADLATLQTLPGIGRYTAGAIVSIAFGKRAPILEANTIRLLTRLIAYEGDPTRSAGQKRLWSLAEELLPTKNVADFNQALMELGSLVCTPTSPACPRCPVETLCEARRQGVVGKLAPTTKKLVFADVREAAVVVRKGAAVLVRQCAADERWAGLWDFPRFSLDAEESFLVRDEIADKVRDQTGVRCEVGTQLLTLKHGVTRFRITLEVYEAHAIDGRIARPGTPRWLKPVELSDLPLSVTARKIAKRLVAE</sequence>
<dbReference type="Gene3D" id="3.90.79.10">
    <property type="entry name" value="Nucleoside Triphosphate Pyrophosphohydrolase"/>
    <property type="match status" value="1"/>
</dbReference>
<evidence type="ECO:0000256" key="9">
    <source>
        <dbReference type="ARBA" id="ARBA00022801"/>
    </source>
</evidence>
<dbReference type="InterPro" id="IPR015797">
    <property type="entry name" value="NUDIX_hydrolase-like_dom_sf"/>
</dbReference>
<evidence type="ECO:0000256" key="5">
    <source>
        <dbReference type="ARBA" id="ARBA00022023"/>
    </source>
</evidence>
<dbReference type="GO" id="GO:0035485">
    <property type="term" value="F:adenine/guanine mispair binding"/>
    <property type="evidence" value="ECO:0007669"/>
    <property type="project" value="TreeGrafter"/>
</dbReference>
<dbReference type="Pfam" id="PF14815">
    <property type="entry name" value="NUDIX_4"/>
    <property type="match status" value="1"/>
</dbReference>
<comment type="catalytic activity">
    <reaction evidence="1 14">
        <text>Hydrolyzes free adenine bases from 7,8-dihydro-8-oxoguanine:adenine mismatched double-stranded DNA, leaving an apurinic site.</text>
        <dbReference type="EC" id="3.2.2.31"/>
    </reaction>
</comment>
<dbReference type="InterPro" id="IPR004035">
    <property type="entry name" value="Endouclease-III_FeS-bd_BS"/>
</dbReference>
<evidence type="ECO:0000313" key="17">
    <source>
        <dbReference type="Proteomes" id="UP000318995"/>
    </source>
</evidence>
<dbReference type="Pfam" id="PF00730">
    <property type="entry name" value="HhH-GPD"/>
    <property type="match status" value="1"/>
</dbReference>
<keyword evidence="9 16" id="KW-0378">Hydrolase</keyword>
<dbReference type="GO" id="GO:0051539">
    <property type="term" value="F:4 iron, 4 sulfur cluster binding"/>
    <property type="evidence" value="ECO:0007669"/>
    <property type="project" value="UniProtKB-UniRule"/>
</dbReference>